<dbReference type="PIRSF" id="PIRSF000097">
    <property type="entry name" value="AKR"/>
    <property type="match status" value="1"/>
</dbReference>
<protein>
    <submittedName>
        <fullName evidence="3">Aldo/keto reductase</fullName>
    </submittedName>
</protein>
<dbReference type="PRINTS" id="PR00069">
    <property type="entry name" value="ALDKETRDTASE"/>
</dbReference>
<gene>
    <name evidence="2" type="ORF">ATY89_06835</name>
    <name evidence="3" type="ORF">ATZ20_09855</name>
</gene>
<accession>A0A0U3FYT1</accession>
<sequence>MADLKKFKHFTVSSMAFGTWRIGGGFWRASHARDGEWTASIKRAIELGITTIDTAEMYGNGHAEELVGEAIKGFERDKLFIVSKVWPSHASYEKVLKSAKASSQRLGTHIDLYLLHAPSRTVPLCETISAFERLVDDGIIRFFGLSNFDSSGIQKAMSCCKKYEVVAIQNHFSLLSRKDENDALLFARNNGLMYMAYTPLENGILTRNEFLNEIGKKYNKTASQVALNWYISVDNLVPIVKASTPAHVEENAQAMEWRLSREDWEAINNHFRTKGYLKEKVVSFFKSMRP</sequence>
<dbReference type="Proteomes" id="UP000060043">
    <property type="component" value="Chromosome"/>
</dbReference>
<organism evidence="3 4">
    <name type="scientific">Sulfolobus acidocaldarius</name>
    <dbReference type="NCBI Taxonomy" id="2285"/>
    <lineage>
        <taxon>Archaea</taxon>
        <taxon>Thermoproteota</taxon>
        <taxon>Thermoprotei</taxon>
        <taxon>Sulfolobales</taxon>
        <taxon>Sulfolobaceae</taxon>
        <taxon>Sulfolobus</taxon>
    </lineage>
</organism>
<dbReference type="OMA" id="ACATNQV"/>
<dbReference type="GO" id="GO:0016491">
    <property type="term" value="F:oxidoreductase activity"/>
    <property type="evidence" value="ECO:0007669"/>
    <property type="project" value="InterPro"/>
</dbReference>
<name>A0A0U3FYT1_9CREN</name>
<dbReference type="RefSeq" id="WP_011279042.1">
    <property type="nucleotide sequence ID" value="NZ_BHWZ01000006.1"/>
</dbReference>
<dbReference type="PANTHER" id="PTHR43638">
    <property type="entry name" value="OXIDOREDUCTASE, ALDO/KETO REDUCTASE FAMILY PROTEIN"/>
    <property type="match status" value="1"/>
</dbReference>
<dbReference type="GeneID" id="14552767"/>
<dbReference type="Proteomes" id="UP000065473">
    <property type="component" value="Chromosome"/>
</dbReference>
<dbReference type="AlphaFoldDB" id="A0A0U3FYT1"/>
<dbReference type="STRING" id="1435377.SUSAZ_10575"/>
<dbReference type="OrthoDB" id="275427at2157"/>
<dbReference type="PaxDb" id="1435377-SUSAZ_10575"/>
<dbReference type="CDD" id="cd19072">
    <property type="entry name" value="AKR_AKR3F1-like"/>
    <property type="match status" value="1"/>
</dbReference>
<evidence type="ECO:0000313" key="2">
    <source>
        <dbReference type="EMBL" id="ALU29684.1"/>
    </source>
</evidence>
<evidence type="ECO:0000259" key="1">
    <source>
        <dbReference type="Pfam" id="PF00248"/>
    </source>
</evidence>
<proteinExistence type="predicted"/>
<dbReference type="EMBL" id="CP013695">
    <property type="protein sequence ID" value="ALU32419.1"/>
    <property type="molecule type" value="Genomic_DNA"/>
</dbReference>
<dbReference type="Pfam" id="PF00248">
    <property type="entry name" value="Aldo_ket_red"/>
    <property type="match status" value="1"/>
</dbReference>
<dbReference type="PANTHER" id="PTHR43638:SF3">
    <property type="entry name" value="ALDEHYDE REDUCTASE"/>
    <property type="match status" value="1"/>
</dbReference>
<evidence type="ECO:0000313" key="5">
    <source>
        <dbReference type="Proteomes" id="UP000065473"/>
    </source>
</evidence>
<evidence type="ECO:0000313" key="4">
    <source>
        <dbReference type="Proteomes" id="UP000060043"/>
    </source>
</evidence>
<dbReference type="InterPro" id="IPR036812">
    <property type="entry name" value="NAD(P)_OxRdtase_dom_sf"/>
</dbReference>
<dbReference type="EMBL" id="CP013694">
    <property type="protein sequence ID" value="ALU29684.1"/>
    <property type="molecule type" value="Genomic_DNA"/>
</dbReference>
<evidence type="ECO:0000313" key="3">
    <source>
        <dbReference type="EMBL" id="ALU32419.1"/>
    </source>
</evidence>
<dbReference type="SUPFAM" id="SSF51430">
    <property type="entry name" value="NAD(P)-linked oxidoreductase"/>
    <property type="match status" value="1"/>
</dbReference>
<dbReference type="InterPro" id="IPR023210">
    <property type="entry name" value="NADP_OxRdtase_dom"/>
</dbReference>
<reference evidence="4 5" key="1">
    <citation type="submission" date="2015-12" db="EMBL/GenBank/DDBJ databases">
        <title>A stable core within a dynamic pangenome in Sulfolobus acidocaldarius.</title>
        <authorList>
            <person name="Anderson R."/>
            <person name="Kouris A."/>
            <person name="Seward C."/>
            <person name="Campbell K."/>
            <person name="Whitaker R."/>
        </authorList>
    </citation>
    <scope>NUCLEOTIDE SEQUENCE [LARGE SCALE GENOMIC DNA]</scope>
    <source>
        <strain evidence="2 5">GG12-C01-09</strain>
        <strain evidence="3 4">NG05B_CO5_07</strain>
    </source>
</reference>
<dbReference type="Gene3D" id="3.20.20.100">
    <property type="entry name" value="NADP-dependent oxidoreductase domain"/>
    <property type="match status" value="1"/>
</dbReference>
<feature type="domain" description="NADP-dependent oxidoreductase" evidence="1">
    <location>
        <begin position="15"/>
        <end position="270"/>
    </location>
</feature>
<dbReference type="InterPro" id="IPR020471">
    <property type="entry name" value="AKR"/>
</dbReference>